<dbReference type="HOGENOM" id="CLU_017266_2_1_1"/>
<dbReference type="Gene3D" id="3.40.350.10">
    <property type="entry name" value="Creatinase/prolidase N-terminal domain"/>
    <property type="match status" value="1"/>
</dbReference>
<evidence type="ECO:0000313" key="4">
    <source>
        <dbReference type="Proteomes" id="UP000053989"/>
    </source>
</evidence>
<keyword evidence="1" id="KW-0472">Membrane</keyword>
<dbReference type="InterPro" id="IPR029149">
    <property type="entry name" value="Creatin/AminoP/Spt16_N"/>
</dbReference>
<sequence>MGRAESTLFRGPTYYPGSKAPTHLLFGLILFSLATALSFLFLHASPFRLGLDLGHQPAEAWALGLADHCKDVQPIPESEFLERQHKLAQALHQLSASAYIAEPGASAQFFGNISGASWTLSERPLLLIVSPVIQGDQLVPKVTVLVPYFEETRAKQLRIPGAGVTYAPWKEDEDPFIIGAKSIFLSTGSRIYVDGMIRHFIVDGLQNAAPGTDVGLAPPEITSLRSRKSPTELALLQCANEVTLLAIRAVQKQMYIGIRESQVRDLMDHALTIAGIENRWALVLFGENAALPHGSGSDRELGASDFALIDTGGTLFGYNSDVTRTFMLPDSKLSGEHRELWFAVHTAQTAALDAAKAGVVTASVDKAARSVLAARGLGPYFTHRLGHG</sequence>
<protein>
    <recommendedName>
        <fullName evidence="2">Peptidase M24 domain-containing protein</fullName>
    </recommendedName>
</protein>
<dbReference type="PANTHER" id="PTHR46112:SF2">
    <property type="entry name" value="XAA-PRO AMINOPEPTIDASE P-RELATED"/>
    <property type="match status" value="1"/>
</dbReference>
<accession>A0A0C3DNQ1</accession>
<dbReference type="InterPro" id="IPR000994">
    <property type="entry name" value="Pept_M24"/>
</dbReference>
<dbReference type="AlphaFoldDB" id="A0A0C3DNQ1"/>
<dbReference type="STRING" id="1036808.A0A0C3DNQ1"/>
<reference evidence="4" key="2">
    <citation type="submission" date="2015-01" db="EMBL/GenBank/DDBJ databases">
        <title>Evolutionary Origins and Diversification of the Mycorrhizal Mutualists.</title>
        <authorList>
            <consortium name="DOE Joint Genome Institute"/>
            <consortium name="Mycorrhizal Genomics Consortium"/>
            <person name="Kohler A."/>
            <person name="Kuo A."/>
            <person name="Nagy L.G."/>
            <person name="Floudas D."/>
            <person name="Copeland A."/>
            <person name="Barry K.W."/>
            <person name="Cichocki N."/>
            <person name="Veneault-Fourrey C."/>
            <person name="LaButti K."/>
            <person name="Lindquist E.A."/>
            <person name="Lipzen A."/>
            <person name="Lundell T."/>
            <person name="Morin E."/>
            <person name="Murat C."/>
            <person name="Riley R."/>
            <person name="Ohm R."/>
            <person name="Sun H."/>
            <person name="Tunlid A."/>
            <person name="Henrissat B."/>
            <person name="Grigoriev I.V."/>
            <person name="Hibbett D.S."/>
            <person name="Martin F."/>
        </authorList>
    </citation>
    <scope>NUCLEOTIDE SEQUENCE [LARGE SCALE GENOMIC DNA]</scope>
    <source>
        <strain evidence="4">Foug A</strain>
    </source>
</reference>
<keyword evidence="1" id="KW-1133">Transmembrane helix</keyword>
<dbReference type="InterPro" id="IPR050659">
    <property type="entry name" value="Peptidase_M24B"/>
</dbReference>
<evidence type="ECO:0000256" key="1">
    <source>
        <dbReference type="SAM" id="Phobius"/>
    </source>
</evidence>
<reference evidence="3 4" key="1">
    <citation type="submission" date="2014-04" db="EMBL/GenBank/DDBJ databases">
        <authorList>
            <consortium name="DOE Joint Genome Institute"/>
            <person name="Kuo A."/>
            <person name="Kohler A."/>
            <person name="Nagy L.G."/>
            <person name="Floudas D."/>
            <person name="Copeland A."/>
            <person name="Barry K.W."/>
            <person name="Cichocki N."/>
            <person name="Veneault-Fourrey C."/>
            <person name="LaButti K."/>
            <person name="Lindquist E.A."/>
            <person name="Lipzen A."/>
            <person name="Lundell T."/>
            <person name="Morin E."/>
            <person name="Murat C."/>
            <person name="Sun H."/>
            <person name="Tunlid A."/>
            <person name="Henrissat B."/>
            <person name="Grigoriev I.V."/>
            <person name="Hibbett D.S."/>
            <person name="Martin F."/>
            <person name="Nordberg H.P."/>
            <person name="Cantor M.N."/>
            <person name="Hua S.X."/>
        </authorList>
    </citation>
    <scope>NUCLEOTIDE SEQUENCE [LARGE SCALE GENOMIC DNA]</scope>
    <source>
        <strain evidence="3 4">Foug A</strain>
    </source>
</reference>
<dbReference type="EMBL" id="KN822098">
    <property type="protein sequence ID" value="KIM57621.1"/>
    <property type="molecule type" value="Genomic_DNA"/>
</dbReference>
<gene>
    <name evidence="3" type="ORF">SCLCIDRAFT_1219309</name>
</gene>
<dbReference type="Pfam" id="PF00557">
    <property type="entry name" value="Peptidase_M24"/>
    <property type="match status" value="1"/>
</dbReference>
<name>A0A0C3DNQ1_9AGAM</name>
<keyword evidence="1" id="KW-0812">Transmembrane</keyword>
<evidence type="ECO:0000313" key="3">
    <source>
        <dbReference type="EMBL" id="KIM57621.1"/>
    </source>
</evidence>
<dbReference type="InterPro" id="IPR036005">
    <property type="entry name" value="Creatinase/aminopeptidase-like"/>
</dbReference>
<dbReference type="OrthoDB" id="9995434at2759"/>
<feature type="transmembrane region" description="Helical" evidence="1">
    <location>
        <begin position="20"/>
        <end position="42"/>
    </location>
</feature>
<dbReference type="PANTHER" id="PTHR46112">
    <property type="entry name" value="AMINOPEPTIDASE"/>
    <property type="match status" value="1"/>
</dbReference>
<evidence type="ECO:0000259" key="2">
    <source>
        <dbReference type="Pfam" id="PF00557"/>
    </source>
</evidence>
<proteinExistence type="predicted"/>
<organism evidence="3 4">
    <name type="scientific">Scleroderma citrinum Foug A</name>
    <dbReference type="NCBI Taxonomy" id="1036808"/>
    <lineage>
        <taxon>Eukaryota</taxon>
        <taxon>Fungi</taxon>
        <taxon>Dikarya</taxon>
        <taxon>Basidiomycota</taxon>
        <taxon>Agaricomycotina</taxon>
        <taxon>Agaricomycetes</taxon>
        <taxon>Agaricomycetidae</taxon>
        <taxon>Boletales</taxon>
        <taxon>Sclerodermatineae</taxon>
        <taxon>Sclerodermataceae</taxon>
        <taxon>Scleroderma</taxon>
    </lineage>
</organism>
<dbReference type="InParanoid" id="A0A0C3DNQ1"/>
<dbReference type="Proteomes" id="UP000053989">
    <property type="component" value="Unassembled WGS sequence"/>
</dbReference>
<feature type="domain" description="Peptidase M24" evidence="2">
    <location>
        <begin position="235"/>
        <end position="388"/>
    </location>
</feature>
<dbReference type="Gene3D" id="3.90.230.10">
    <property type="entry name" value="Creatinase/methionine aminopeptidase superfamily"/>
    <property type="match status" value="1"/>
</dbReference>
<dbReference type="SUPFAM" id="SSF55920">
    <property type="entry name" value="Creatinase/aminopeptidase"/>
    <property type="match status" value="1"/>
</dbReference>
<keyword evidence="4" id="KW-1185">Reference proteome</keyword>